<dbReference type="AlphaFoldDB" id="A0A1X7A3S5"/>
<dbReference type="GO" id="GO:0018104">
    <property type="term" value="P:peptidoglycan-protein cross-linking"/>
    <property type="evidence" value="ECO:0007669"/>
    <property type="project" value="TreeGrafter"/>
</dbReference>
<evidence type="ECO:0000256" key="2">
    <source>
        <dbReference type="ARBA" id="ARBA00005992"/>
    </source>
</evidence>
<keyword evidence="7 9" id="KW-0573">Peptidoglycan synthesis</keyword>
<proteinExistence type="inferred from homology"/>
<keyword evidence="8 9" id="KW-0961">Cell wall biogenesis/degradation</keyword>
<dbReference type="InterPro" id="IPR038063">
    <property type="entry name" value="Transpep_catalytic_dom"/>
</dbReference>
<dbReference type="EMBL" id="FWFY01000017">
    <property type="protein sequence ID" value="SLN69716.1"/>
    <property type="molecule type" value="Genomic_DNA"/>
</dbReference>
<dbReference type="GO" id="GO:0005576">
    <property type="term" value="C:extracellular region"/>
    <property type="evidence" value="ECO:0007669"/>
    <property type="project" value="TreeGrafter"/>
</dbReference>
<dbReference type="Proteomes" id="UP000193495">
    <property type="component" value="Unassembled WGS sequence"/>
</dbReference>
<protein>
    <submittedName>
        <fullName evidence="11">L,D-transpeptidase-like protein</fullName>
    </submittedName>
    <submittedName>
        <fullName evidence="12">Putative L,D-transpeptidase ErfK/SrfK</fullName>
        <ecNumber evidence="12">2.-.-.-</ecNumber>
    </submittedName>
</protein>
<dbReference type="GO" id="GO:0071555">
    <property type="term" value="P:cell wall organization"/>
    <property type="evidence" value="ECO:0007669"/>
    <property type="project" value="UniProtKB-UniRule"/>
</dbReference>
<evidence type="ECO:0000256" key="4">
    <source>
        <dbReference type="ARBA" id="ARBA00022679"/>
    </source>
</evidence>
<dbReference type="GO" id="GO:0071972">
    <property type="term" value="F:peptidoglycan L,D-transpeptidase activity"/>
    <property type="evidence" value="ECO:0007669"/>
    <property type="project" value="TreeGrafter"/>
</dbReference>
<dbReference type="GO" id="GO:0008360">
    <property type="term" value="P:regulation of cell shape"/>
    <property type="evidence" value="ECO:0007669"/>
    <property type="project" value="UniProtKB-UniRule"/>
</dbReference>
<evidence type="ECO:0000313" key="13">
    <source>
        <dbReference type="Proteomes" id="UP000193495"/>
    </source>
</evidence>
<dbReference type="PANTHER" id="PTHR30582">
    <property type="entry name" value="L,D-TRANSPEPTIDASE"/>
    <property type="match status" value="1"/>
</dbReference>
<dbReference type="Proteomes" id="UP000240624">
    <property type="component" value="Unassembled WGS sequence"/>
</dbReference>
<dbReference type="EMBL" id="PYGB01000019">
    <property type="protein sequence ID" value="PSK80828.1"/>
    <property type="molecule type" value="Genomic_DNA"/>
</dbReference>
<feature type="active site" description="Nucleophile" evidence="9">
    <location>
        <position position="164"/>
    </location>
</feature>
<dbReference type="GO" id="GO:0016757">
    <property type="term" value="F:glycosyltransferase activity"/>
    <property type="evidence" value="ECO:0007669"/>
    <property type="project" value="UniProtKB-KW"/>
</dbReference>
<dbReference type="Gene3D" id="2.40.440.10">
    <property type="entry name" value="L,D-transpeptidase catalytic domain-like"/>
    <property type="match status" value="1"/>
</dbReference>
<name>A0A1X7A3S5_9RHOB</name>
<dbReference type="InterPro" id="IPR005490">
    <property type="entry name" value="LD_TPept_cat_dom"/>
</dbReference>
<evidence type="ECO:0000256" key="5">
    <source>
        <dbReference type="ARBA" id="ARBA00022801"/>
    </source>
</evidence>
<keyword evidence="4 12" id="KW-0808">Transferase</keyword>
<evidence type="ECO:0000256" key="7">
    <source>
        <dbReference type="ARBA" id="ARBA00022984"/>
    </source>
</evidence>
<dbReference type="PANTHER" id="PTHR30582:SF24">
    <property type="entry name" value="L,D-TRANSPEPTIDASE ERFK_SRFK-RELATED"/>
    <property type="match status" value="1"/>
</dbReference>
<dbReference type="RefSeq" id="WP_242665638.1">
    <property type="nucleotide sequence ID" value="NZ_FWFY01000017.1"/>
</dbReference>
<evidence type="ECO:0000256" key="8">
    <source>
        <dbReference type="ARBA" id="ARBA00023316"/>
    </source>
</evidence>
<keyword evidence="6 9" id="KW-0133">Cell shape</keyword>
<keyword evidence="5" id="KW-0378">Hydrolase</keyword>
<gene>
    <name evidence="12" type="primary">erfK_5</name>
    <name evidence="11" type="ORF">CLV79_11915</name>
    <name evidence="12" type="ORF">LOS8367_03503</name>
</gene>
<dbReference type="InterPro" id="IPR050979">
    <property type="entry name" value="LD-transpeptidase"/>
</dbReference>
<sequence>MQRRQFLTRMAGFGLTGATLPGLAQAHAGGTLPEKFLPREVEIAPGIAAGEIHVMPDEFALYWTLPEGRAIRYSVGVGRADLYHAGSYVVQVKKEWPSWKPTPAMVRREPEKYEKYAEDGMPGGLDNPLGARALYLFVDGRDTYLRIHGTNQPSTIGQAVSNGCARLVNDHIIDLYEKVPLGTKVFLYPKAGNPYRPDQHGMDHHA</sequence>
<dbReference type="EC" id="2.-.-.-" evidence="12"/>
<feature type="active site" description="Proton donor/acceptor" evidence="9">
    <location>
        <position position="148"/>
    </location>
</feature>
<dbReference type="PROSITE" id="PS52029">
    <property type="entry name" value="LD_TPASE"/>
    <property type="match status" value="1"/>
</dbReference>
<comment type="pathway">
    <text evidence="1 9">Cell wall biogenesis; peptidoglycan biosynthesis.</text>
</comment>
<keyword evidence="3" id="KW-0328">Glycosyltransferase</keyword>
<evidence type="ECO:0000313" key="11">
    <source>
        <dbReference type="EMBL" id="PSK80828.1"/>
    </source>
</evidence>
<dbReference type="CDD" id="cd16913">
    <property type="entry name" value="YkuD_like"/>
    <property type="match status" value="1"/>
</dbReference>
<reference evidence="12 13" key="1">
    <citation type="submission" date="2017-03" db="EMBL/GenBank/DDBJ databases">
        <authorList>
            <person name="Afonso C.L."/>
            <person name="Miller P.J."/>
            <person name="Scott M.A."/>
            <person name="Spackman E."/>
            <person name="Goraichik I."/>
            <person name="Dimitrov K.M."/>
            <person name="Suarez D.L."/>
            <person name="Swayne D.E."/>
        </authorList>
    </citation>
    <scope>NUCLEOTIDE SEQUENCE [LARGE SCALE GENOMIC DNA]</scope>
    <source>
        <strain evidence="12 13">CECT 8367</strain>
    </source>
</reference>
<dbReference type="SUPFAM" id="SSF141523">
    <property type="entry name" value="L,D-transpeptidase catalytic domain-like"/>
    <property type="match status" value="1"/>
</dbReference>
<dbReference type="UniPathway" id="UPA00219"/>
<organism evidence="12 13">
    <name type="scientific">Limimaricola soesokkakensis</name>
    <dbReference type="NCBI Taxonomy" id="1343159"/>
    <lineage>
        <taxon>Bacteria</taxon>
        <taxon>Pseudomonadati</taxon>
        <taxon>Pseudomonadota</taxon>
        <taxon>Alphaproteobacteria</taxon>
        <taxon>Rhodobacterales</taxon>
        <taxon>Paracoccaceae</taxon>
        <taxon>Limimaricola</taxon>
    </lineage>
</organism>
<feature type="domain" description="L,D-TPase catalytic" evidence="10">
    <location>
        <begin position="50"/>
        <end position="188"/>
    </location>
</feature>
<evidence type="ECO:0000256" key="1">
    <source>
        <dbReference type="ARBA" id="ARBA00004752"/>
    </source>
</evidence>
<evidence type="ECO:0000259" key="10">
    <source>
        <dbReference type="PROSITE" id="PS52029"/>
    </source>
</evidence>
<evidence type="ECO:0000313" key="12">
    <source>
        <dbReference type="EMBL" id="SLN69716.1"/>
    </source>
</evidence>
<keyword evidence="14" id="KW-1185">Reference proteome</keyword>
<evidence type="ECO:0000256" key="9">
    <source>
        <dbReference type="PROSITE-ProRule" id="PRU01373"/>
    </source>
</evidence>
<evidence type="ECO:0000313" key="14">
    <source>
        <dbReference type="Proteomes" id="UP000240624"/>
    </source>
</evidence>
<accession>A0A1X7A3S5</accession>
<evidence type="ECO:0000256" key="6">
    <source>
        <dbReference type="ARBA" id="ARBA00022960"/>
    </source>
</evidence>
<evidence type="ECO:0000256" key="3">
    <source>
        <dbReference type="ARBA" id="ARBA00022676"/>
    </source>
</evidence>
<dbReference type="Pfam" id="PF03734">
    <property type="entry name" value="YkuD"/>
    <property type="match status" value="1"/>
</dbReference>
<reference evidence="11 14" key="2">
    <citation type="submission" date="2018-03" db="EMBL/GenBank/DDBJ databases">
        <title>Genomic Encyclopedia of Archaeal and Bacterial Type Strains, Phase II (KMG-II): from individual species to whole genera.</title>
        <authorList>
            <person name="Goeker M."/>
        </authorList>
    </citation>
    <scope>NUCLEOTIDE SEQUENCE [LARGE SCALE GENOMIC DNA]</scope>
    <source>
        <strain evidence="11 14">DSM 29956</strain>
    </source>
</reference>
<comment type="similarity">
    <text evidence="2">Belongs to the YkuD family.</text>
</comment>